<name>A0AAV3PHA7_LITER</name>
<reference evidence="3 4" key="1">
    <citation type="submission" date="2024-01" db="EMBL/GenBank/DDBJ databases">
        <title>The complete chloroplast genome sequence of Lithospermum erythrorhizon: insights into the phylogenetic relationship among Boraginaceae species and the maternal lineages of purple gromwells.</title>
        <authorList>
            <person name="Okada T."/>
            <person name="Watanabe K."/>
        </authorList>
    </citation>
    <scope>NUCLEOTIDE SEQUENCE [LARGE SCALE GENOMIC DNA]</scope>
</reference>
<dbReference type="PROSITE" id="PS51214">
    <property type="entry name" value="IBB"/>
    <property type="match status" value="1"/>
</dbReference>
<sequence length="136" mass="15090">MGQYLTRRPEEEAEGLIIVVDVGKGRRKREDQLVDIRKRKGEESLLKRHGQCLQNQQQYVAALYPSVVDKTTAMIPSKGEQVLTELEILGDVGRPPSGSSALALAVETPSIGQDTHLVQHQQHGKFVEDTTKTLSM</sequence>
<feature type="domain" description="IBB" evidence="2">
    <location>
        <begin position="1"/>
        <end position="58"/>
    </location>
</feature>
<dbReference type="GO" id="GO:0006606">
    <property type="term" value="P:protein import into nucleus"/>
    <property type="evidence" value="ECO:0007669"/>
    <property type="project" value="InterPro"/>
</dbReference>
<dbReference type="InterPro" id="IPR036975">
    <property type="entry name" value="Importin-a_IBB_sf"/>
</dbReference>
<evidence type="ECO:0000313" key="3">
    <source>
        <dbReference type="EMBL" id="GAA0150401.1"/>
    </source>
</evidence>
<keyword evidence="1" id="KW-0813">Transport</keyword>
<evidence type="ECO:0000259" key="2">
    <source>
        <dbReference type="PROSITE" id="PS51214"/>
    </source>
</evidence>
<protein>
    <recommendedName>
        <fullName evidence="2">IBB domain-containing protein</fullName>
    </recommendedName>
</protein>
<dbReference type="GO" id="GO:0061608">
    <property type="term" value="F:nuclear import signal receptor activity"/>
    <property type="evidence" value="ECO:0007669"/>
    <property type="project" value="InterPro"/>
</dbReference>
<dbReference type="Pfam" id="PF01749">
    <property type="entry name" value="IBB"/>
    <property type="match status" value="1"/>
</dbReference>
<dbReference type="AlphaFoldDB" id="A0AAV3PHA7"/>
<accession>A0AAV3PHA7</accession>
<dbReference type="Gene3D" id="1.20.5.690">
    <property type="entry name" value="Importin-alpha, importin-beta-binding domain"/>
    <property type="match status" value="1"/>
</dbReference>
<organism evidence="3 4">
    <name type="scientific">Lithospermum erythrorhizon</name>
    <name type="common">Purple gromwell</name>
    <name type="synonym">Lithospermum officinale var. erythrorhizon</name>
    <dbReference type="NCBI Taxonomy" id="34254"/>
    <lineage>
        <taxon>Eukaryota</taxon>
        <taxon>Viridiplantae</taxon>
        <taxon>Streptophyta</taxon>
        <taxon>Embryophyta</taxon>
        <taxon>Tracheophyta</taxon>
        <taxon>Spermatophyta</taxon>
        <taxon>Magnoliopsida</taxon>
        <taxon>eudicotyledons</taxon>
        <taxon>Gunneridae</taxon>
        <taxon>Pentapetalae</taxon>
        <taxon>asterids</taxon>
        <taxon>lamiids</taxon>
        <taxon>Boraginales</taxon>
        <taxon>Boraginaceae</taxon>
        <taxon>Boraginoideae</taxon>
        <taxon>Lithospermeae</taxon>
        <taxon>Lithospermum</taxon>
    </lineage>
</organism>
<dbReference type="EMBL" id="BAABME010001585">
    <property type="protein sequence ID" value="GAA0150401.1"/>
    <property type="molecule type" value="Genomic_DNA"/>
</dbReference>
<proteinExistence type="predicted"/>
<dbReference type="Proteomes" id="UP001454036">
    <property type="component" value="Unassembled WGS sequence"/>
</dbReference>
<gene>
    <name evidence="3" type="ORF">LIER_09350</name>
</gene>
<dbReference type="InterPro" id="IPR002652">
    <property type="entry name" value="Importin-a_IBB"/>
</dbReference>
<keyword evidence="4" id="KW-1185">Reference proteome</keyword>
<evidence type="ECO:0000313" key="4">
    <source>
        <dbReference type="Proteomes" id="UP001454036"/>
    </source>
</evidence>
<evidence type="ECO:0000256" key="1">
    <source>
        <dbReference type="PROSITE-ProRule" id="PRU00561"/>
    </source>
</evidence>
<comment type="caution">
    <text evidence="3">The sequence shown here is derived from an EMBL/GenBank/DDBJ whole genome shotgun (WGS) entry which is preliminary data.</text>
</comment>